<dbReference type="AlphaFoldDB" id="A0A9D4C5G7"/>
<evidence type="ECO:0000313" key="2">
    <source>
        <dbReference type="Proteomes" id="UP000828390"/>
    </source>
</evidence>
<protein>
    <submittedName>
        <fullName evidence="1">Uncharacterized protein</fullName>
    </submittedName>
</protein>
<gene>
    <name evidence="1" type="ORF">DPMN_060223</name>
</gene>
<proteinExistence type="predicted"/>
<evidence type="ECO:0000313" key="1">
    <source>
        <dbReference type="EMBL" id="KAH3717435.1"/>
    </source>
</evidence>
<comment type="caution">
    <text evidence="1">The sequence shown here is derived from an EMBL/GenBank/DDBJ whole genome shotgun (WGS) entry which is preliminary data.</text>
</comment>
<dbReference type="EMBL" id="JAIWYP010000013">
    <property type="protein sequence ID" value="KAH3717435.1"/>
    <property type="molecule type" value="Genomic_DNA"/>
</dbReference>
<reference evidence="1" key="1">
    <citation type="journal article" date="2019" name="bioRxiv">
        <title>The Genome of the Zebra Mussel, Dreissena polymorpha: A Resource for Invasive Species Research.</title>
        <authorList>
            <person name="McCartney M.A."/>
            <person name="Auch B."/>
            <person name="Kono T."/>
            <person name="Mallez S."/>
            <person name="Zhang Y."/>
            <person name="Obille A."/>
            <person name="Becker A."/>
            <person name="Abrahante J.E."/>
            <person name="Garbe J."/>
            <person name="Badalamenti J.P."/>
            <person name="Herman A."/>
            <person name="Mangelson H."/>
            <person name="Liachko I."/>
            <person name="Sullivan S."/>
            <person name="Sone E.D."/>
            <person name="Koren S."/>
            <person name="Silverstein K.A.T."/>
            <person name="Beckman K.B."/>
            <person name="Gohl D.M."/>
        </authorList>
    </citation>
    <scope>NUCLEOTIDE SEQUENCE</scope>
    <source>
        <strain evidence="1">Duluth1</strain>
        <tissue evidence="1">Whole animal</tissue>
    </source>
</reference>
<sequence length="50" mass="5799">MQAYRKTNDIILSVRRVAKVNSRLCKPDDLGTGLIVRFSESFQRVPVYQE</sequence>
<keyword evidence="2" id="KW-1185">Reference proteome</keyword>
<name>A0A9D4C5G7_DREPO</name>
<dbReference type="Proteomes" id="UP000828390">
    <property type="component" value="Unassembled WGS sequence"/>
</dbReference>
<organism evidence="1 2">
    <name type="scientific">Dreissena polymorpha</name>
    <name type="common">Zebra mussel</name>
    <name type="synonym">Mytilus polymorpha</name>
    <dbReference type="NCBI Taxonomy" id="45954"/>
    <lineage>
        <taxon>Eukaryota</taxon>
        <taxon>Metazoa</taxon>
        <taxon>Spiralia</taxon>
        <taxon>Lophotrochozoa</taxon>
        <taxon>Mollusca</taxon>
        <taxon>Bivalvia</taxon>
        <taxon>Autobranchia</taxon>
        <taxon>Heteroconchia</taxon>
        <taxon>Euheterodonta</taxon>
        <taxon>Imparidentia</taxon>
        <taxon>Neoheterodontei</taxon>
        <taxon>Myida</taxon>
        <taxon>Dreissenoidea</taxon>
        <taxon>Dreissenidae</taxon>
        <taxon>Dreissena</taxon>
    </lineage>
</organism>
<accession>A0A9D4C5G7</accession>
<reference evidence="1" key="2">
    <citation type="submission" date="2020-11" db="EMBL/GenBank/DDBJ databases">
        <authorList>
            <person name="McCartney M.A."/>
            <person name="Auch B."/>
            <person name="Kono T."/>
            <person name="Mallez S."/>
            <person name="Becker A."/>
            <person name="Gohl D.M."/>
            <person name="Silverstein K.A.T."/>
            <person name="Koren S."/>
            <person name="Bechman K.B."/>
            <person name="Herman A."/>
            <person name="Abrahante J.E."/>
            <person name="Garbe J."/>
        </authorList>
    </citation>
    <scope>NUCLEOTIDE SEQUENCE</scope>
    <source>
        <strain evidence="1">Duluth1</strain>
        <tissue evidence="1">Whole animal</tissue>
    </source>
</reference>